<dbReference type="GO" id="GO:0070187">
    <property type="term" value="C:shelterin complex"/>
    <property type="evidence" value="ECO:0007669"/>
    <property type="project" value="TreeGrafter"/>
</dbReference>
<dbReference type="GO" id="GO:0032210">
    <property type="term" value="P:regulation of telomere maintenance via telomerase"/>
    <property type="evidence" value="ECO:0007669"/>
    <property type="project" value="TreeGrafter"/>
</dbReference>
<evidence type="ECO:0000256" key="2">
    <source>
        <dbReference type="ARBA" id="ARBA00023242"/>
    </source>
</evidence>
<dbReference type="AlphaFoldDB" id="A0A3Q1J983"/>
<dbReference type="GO" id="GO:0031627">
    <property type="term" value="P:telomeric loop formation"/>
    <property type="evidence" value="ECO:0007669"/>
    <property type="project" value="TreeGrafter"/>
</dbReference>
<keyword evidence="3" id="KW-1133">Transmembrane helix</keyword>
<dbReference type="Gene3D" id="1.25.40.210">
    <property type="entry name" value="Telomere repeat-binding factor, dimerisation domain"/>
    <property type="match status" value="1"/>
</dbReference>
<sequence length="190" mass="22415">LWEEKPSSCGLFPLESIVNRWIVDYYVLRALESFRKDQYEDFCNARDILQKVLQRAVERTNVTEPKIRVLQFLTRINEGENLELSFERDKSITPLESALVMLENWKECNFVQADLGFEKVYTSVKEMVSILIYLFTHVSILLSLSNFFLLRCSIHHSYMLPLMKLKQIIFFRLCFFCVCVCVCVLRSLGF</sequence>
<dbReference type="GO" id="GO:0003720">
    <property type="term" value="F:telomerase activity"/>
    <property type="evidence" value="ECO:0007669"/>
    <property type="project" value="TreeGrafter"/>
</dbReference>
<dbReference type="SUPFAM" id="SSF63600">
    <property type="entry name" value="Telomeric repeat binding factor (TRF) dimerisation domain"/>
    <property type="match status" value="1"/>
</dbReference>
<evidence type="ECO:0000259" key="4">
    <source>
        <dbReference type="Pfam" id="PF08558"/>
    </source>
</evidence>
<dbReference type="InterPro" id="IPR036507">
    <property type="entry name" value="Telomere_rpt-bd_fac_dimer_sf"/>
</dbReference>
<keyword evidence="6" id="KW-1185">Reference proteome</keyword>
<reference evidence="5" key="1">
    <citation type="submission" date="2021-04" db="EMBL/GenBank/DDBJ databases">
        <authorList>
            <consortium name="Wellcome Sanger Institute Data Sharing"/>
        </authorList>
    </citation>
    <scope>NUCLEOTIDE SEQUENCE [LARGE SCALE GENOMIC DNA]</scope>
</reference>
<proteinExistence type="predicted"/>
<evidence type="ECO:0000313" key="6">
    <source>
        <dbReference type="Proteomes" id="UP000265040"/>
    </source>
</evidence>
<organism evidence="5 6">
    <name type="scientific">Anabas testudineus</name>
    <name type="common">Climbing perch</name>
    <name type="synonym">Anthias testudineus</name>
    <dbReference type="NCBI Taxonomy" id="64144"/>
    <lineage>
        <taxon>Eukaryota</taxon>
        <taxon>Metazoa</taxon>
        <taxon>Chordata</taxon>
        <taxon>Craniata</taxon>
        <taxon>Vertebrata</taxon>
        <taxon>Euteleostomi</taxon>
        <taxon>Actinopterygii</taxon>
        <taxon>Neopterygii</taxon>
        <taxon>Teleostei</taxon>
        <taxon>Neoteleostei</taxon>
        <taxon>Acanthomorphata</taxon>
        <taxon>Anabantaria</taxon>
        <taxon>Anabantiformes</taxon>
        <taxon>Anabantoidei</taxon>
        <taxon>Anabantidae</taxon>
        <taxon>Anabas</taxon>
    </lineage>
</organism>
<dbReference type="InterPro" id="IPR030657">
    <property type="entry name" value="TERF2"/>
</dbReference>
<evidence type="ECO:0000256" key="3">
    <source>
        <dbReference type="SAM" id="Phobius"/>
    </source>
</evidence>
<dbReference type="GO" id="GO:0042803">
    <property type="term" value="F:protein homodimerization activity"/>
    <property type="evidence" value="ECO:0007669"/>
    <property type="project" value="InterPro"/>
</dbReference>
<feature type="transmembrane region" description="Helical" evidence="3">
    <location>
        <begin position="169"/>
        <end position="188"/>
    </location>
</feature>
<keyword evidence="3" id="KW-0812">Transmembrane</keyword>
<dbReference type="GO" id="GO:0032208">
    <property type="term" value="P:negative regulation of telomere maintenance via recombination"/>
    <property type="evidence" value="ECO:0007669"/>
    <property type="project" value="TreeGrafter"/>
</dbReference>
<dbReference type="GO" id="GO:0098505">
    <property type="term" value="F:G-rich strand telomeric DNA binding"/>
    <property type="evidence" value="ECO:0007669"/>
    <property type="project" value="TreeGrafter"/>
</dbReference>
<dbReference type="GO" id="GO:0031848">
    <property type="term" value="P:protection from non-homologous end joining at telomere"/>
    <property type="evidence" value="ECO:0007669"/>
    <property type="project" value="InterPro"/>
</dbReference>
<keyword evidence="2" id="KW-0539">Nucleus</keyword>
<dbReference type="GO" id="GO:0003691">
    <property type="term" value="F:double-stranded telomeric DNA binding"/>
    <property type="evidence" value="ECO:0007669"/>
    <property type="project" value="TreeGrafter"/>
</dbReference>
<feature type="transmembrane region" description="Helical" evidence="3">
    <location>
        <begin position="130"/>
        <end position="149"/>
    </location>
</feature>
<protein>
    <recommendedName>
        <fullName evidence="4">Telomere repeat-binding factor dimerisation domain-containing protein</fullName>
    </recommendedName>
</protein>
<name>A0A3Q1J983_ANATE</name>
<evidence type="ECO:0000313" key="5">
    <source>
        <dbReference type="Ensembl" id="ENSATEP00000027704.2"/>
    </source>
</evidence>
<feature type="domain" description="Telomere repeat-binding factor dimerisation" evidence="4">
    <location>
        <begin position="20"/>
        <end position="119"/>
    </location>
</feature>
<reference evidence="5" key="3">
    <citation type="submission" date="2025-09" db="UniProtKB">
        <authorList>
            <consortium name="Ensembl"/>
        </authorList>
    </citation>
    <scope>IDENTIFICATION</scope>
</reference>
<dbReference type="GeneTree" id="ENSGT00940000158316"/>
<dbReference type="GO" id="GO:0061820">
    <property type="term" value="P:telomeric D-loop disassembly"/>
    <property type="evidence" value="ECO:0007669"/>
    <property type="project" value="TreeGrafter"/>
</dbReference>
<reference evidence="5" key="2">
    <citation type="submission" date="2025-08" db="UniProtKB">
        <authorList>
            <consortium name="Ensembl"/>
        </authorList>
    </citation>
    <scope>IDENTIFICATION</scope>
</reference>
<dbReference type="GO" id="GO:0070198">
    <property type="term" value="P:protein localization to chromosome, telomeric region"/>
    <property type="evidence" value="ECO:0007669"/>
    <property type="project" value="TreeGrafter"/>
</dbReference>
<dbReference type="Pfam" id="PF08558">
    <property type="entry name" value="TRF"/>
    <property type="match status" value="1"/>
</dbReference>
<keyword evidence="3" id="KW-0472">Membrane</keyword>
<dbReference type="InterPro" id="IPR013867">
    <property type="entry name" value="Telomere_rpt-bd_fac_dimer_dom"/>
</dbReference>
<accession>A0A3Q1J983</accession>
<dbReference type="GO" id="GO:1905839">
    <property type="term" value="P:negative regulation of telomeric D-loop disassembly"/>
    <property type="evidence" value="ECO:0007669"/>
    <property type="project" value="TreeGrafter"/>
</dbReference>
<dbReference type="Ensembl" id="ENSATET00000028141.2">
    <property type="protein sequence ID" value="ENSATEP00000027704.2"/>
    <property type="gene ID" value="ENSATEG00000019144.3"/>
</dbReference>
<dbReference type="PANTHER" id="PTHR46833">
    <property type="entry name" value="TELOMERIC REPEAT-BINDING FACTOR 2 TERF2"/>
    <property type="match status" value="1"/>
</dbReference>
<dbReference type="PANTHER" id="PTHR46833:SF1">
    <property type="entry name" value="TELOMERIC REPEAT-BINDING FACTOR 2"/>
    <property type="match status" value="1"/>
</dbReference>
<dbReference type="Proteomes" id="UP000265040">
    <property type="component" value="Chromosome 3"/>
</dbReference>
<keyword evidence="1" id="KW-0238">DNA-binding</keyword>
<evidence type="ECO:0000256" key="1">
    <source>
        <dbReference type="ARBA" id="ARBA00023125"/>
    </source>
</evidence>